<keyword evidence="2" id="KW-1185">Reference proteome</keyword>
<proteinExistence type="predicted"/>
<protein>
    <submittedName>
        <fullName evidence="1">Uncharacterized protein</fullName>
    </submittedName>
</protein>
<dbReference type="Proteomes" id="UP000821837">
    <property type="component" value="Unassembled WGS sequence"/>
</dbReference>
<evidence type="ECO:0000313" key="2">
    <source>
        <dbReference type="Proteomes" id="UP000821837"/>
    </source>
</evidence>
<organism evidence="1 2">
    <name type="scientific">Rhipicephalus sanguineus</name>
    <name type="common">Brown dog tick</name>
    <name type="synonym">Ixodes sanguineus</name>
    <dbReference type="NCBI Taxonomy" id="34632"/>
    <lineage>
        <taxon>Eukaryota</taxon>
        <taxon>Metazoa</taxon>
        <taxon>Ecdysozoa</taxon>
        <taxon>Arthropoda</taxon>
        <taxon>Chelicerata</taxon>
        <taxon>Arachnida</taxon>
        <taxon>Acari</taxon>
        <taxon>Parasitiformes</taxon>
        <taxon>Ixodida</taxon>
        <taxon>Ixodoidea</taxon>
        <taxon>Ixodidae</taxon>
        <taxon>Rhipicephalinae</taxon>
        <taxon>Rhipicephalus</taxon>
        <taxon>Rhipicephalus</taxon>
    </lineage>
</organism>
<accession>A0A9D4Q4Z2</accession>
<reference evidence="1" key="2">
    <citation type="submission" date="2021-09" db="EMBL/GenBank/DDBJ databases">
        <authorList>
            <person name="Jia N."/>
            <person name="Wang J."/>
            <person name="Shi W."/>
            <person name="Du L."/>
            <person name="Sun Y."/>
            <person name="Zhan W."/>
            <person name="Jiang J."/>
            <person name="Wang Q."/>
            <person name="Zhang B."/>
            <person name="Ji P."/>
            <person name="Sakyi L.B."/>
            <person name="Cui X."/>
            <person name="Yuan T."/>
            <person name="Jiang B."/>
            <person name="Yang W."/>
            <person name="Lam T.T.-Y."/>
            <person name="Chang Q."/>
            <person name="Ding S."/>
            <person name="Wang X."/>
            <person name="Zhu J."/>
            <person name="Ruan X."/>
            <person name="Zhao L."/>
            <person name="Wei J."/>
            <person name="Que T."/>
            <person name="Du C."/>
            <person name="Cheng J."/>
            <person name="Dai P."/>
            <person name="Han X."/>
            <person name="Huang E."/>
            <person name="Gao Y."/>
            <person name="Liu J."/>
            <person name="Shao H."/>
            <person name="Ye R."/>
            <person name="Li L."/>
            <person name="Wei W."/>
            <person name="Wang X."/>
            <person name="Wang C."/>
            <person name="Huo Q."/>
            <person name="Li W."/>
            <person name="Guo W."/>
            <person name="Chen H."/>
            <person name="Chen S."/>
            <person name="Zhou L."/>
            <person name="Zhou L."/>
            <person name="Ni X."/>
            <person name="Tian J."/>
            <person name="Zhou Y."/>
            <person name="Sheng Y."/>
            <person name="Liu T."/>
            <person name="Pan Y."/>
            <person name="Xia L."/>
            <person name="Li J."/>
            <person name="Zhao F."/>
            <person name="Cao W."/>
        </authorList>
    </citation>
    <scope>NUCLEOTIDE SEQUENCE</scope>
    <source>
        <strain evidence="1">Rsan-2018</strain>
        <tissue evidence="1">Larvae</tissue>
    </source>
</reference>
<sequence>MIGVHSLSVGRHRIPAPSSRVLRYCNDVALLNGNAGHTRCQLTLSDLPNLESLKFLLRCNVTDLRLFNYPEAVREEYTRLGTLHSRNDKLCYLLLQQDWLVFCDKSFIAVEGSVQYLEDDGVQVMDMRNCILPILNNSFIADDVGGLEPTKCGGYRNRGRSKQLGV</sequence>
<dbReference type="EMBL" id="JABSTV010001248">
    <property type="protein sequence ID" value="KAH7967721.1"/>
    <property type="molecule type" value="Genomic_DNA"/>
</dbReference>
<gene>
    <name evidence="1" type="ORF">HPB52_002015</name>
</gene>
<comment type="caution">
    <text evidence="1">The sequence shown here is derived from an EMBL/GenBank/DDBJ whole genome shotgun (WGS) entry which is preliminary data.</text>
</comment>
<dbReference type="AlphaFoldDB" id="A0A9D4Q4Z2"/>
<evidence type="ECO:0000313" key="1">
    <source>
        <dbReference type="EMBL" id="KAH7967721.1"/>
    </source>
</evidence>
<name>A0A9D4Q4Z2_RHISA</name>
<reference evidence="1" key="1">
    <citation type="journal article" date="2020" name="Cell">
        <title>Large-Scale Comparative Analyses of Tick Genomes Elucidate Their Genetic Diversity and Vector Capacities.</title>
        <authorList>
            <consortium name="Tick Genome and Microbiome Consortium (TIGMIC)"/>
            <person name="Jia N."/>
            <person name="Wang J."/>
            <person name="Shi W."/>
            <person name="Du L."/>
            <person name="Sun Y."/>
            <person name="Zhan W."/>
            <person name="Jiang J.F."/>
            <person name="Wang Q."/>
            <person name="Zhang B."/>
            <person name="Ji P."/>
            <person name="Bell-Sakyi L."/>
            <person name="Cui X.M."/>
            <person name="Yuan T.T."/>
            <person name="Jiang B.G."/>
            <person name="Yang W.F."/>
            <person name="Lam T.T."/>
            <person name="Chang Q.C."/>
            <person name="Ding S.J."/>
            <person name="Wang X.J."/>
            <person name="Zhu J.G."/>
            <person name="Ruan X.D."/>
            <person name="Zhao L."/>
            <person name="Wei J.T."/>
            <person name="Ye R.Z."/>
            <person name="Que T.C."/>
            <person name="Du C.H."/>
            <person name="Zhou Y.H."/>
            <person name="Cheng J.X."/>
            <person name="Dai P.F."/>
            <person name="Guo W.B."/>
            <person name="Han X.H."/>
            <person name="Huang E.J."/>
            <person name="Li L.F."/>
            <person name="Wei W."/>
            <person name="Gao Y.C."/>
            <person name="Liu J.Z."/>
            <person name="Shao H.Z."/>
            <person name="Wang X."/>
            <person name="Wang C.C."/>
            <person name="Yang T.C."/>
            <person name="Huo Q.B."/>
            <person name="Li W."/>
            <person name="Chen H.Y."/>
            <person name="Chen S.E."/>
            <person name="Zhou L.G."/>
            <person name="Ni X.B."/>
            <person name="Tian J.H."/>
            <person name="Sheng Y."/>
            <person name="Liu T."/>
            <person name="Pan Y.S."/>
            <person name="Xia L.Y."/>
            <person name="Li J."/>
            <person name="Zhao F."/>
            <person name="Cao W.C."/>
        </authorList>
    </citation>
    <scope>NUCLEOTIDE SEQUENCE</scope>
    <source>
        <strain evidence="1">Rsan-2018</strain>
    </source>
</reference>